<keyword evidence="1" id="KW-0812">Transmembrane</keyword>
<dbReference type="Proteomes" id="UP000785679">
    <property type="component" value="Unassembled WGS sequence"/>
</dbReference>
<keyword evidence="1" id="KW-1133">Transmembrane helix</keyword>
<evidence type="ECO:0000313" key="3">
    <source>
        <dbReference type="EMBL" id="TNV74823.1"/>
    </source>
</evidence>
<protein>
    <recommendedName>
        <fullName evidence="2">TRP C-terminal domain-containing protein</fullName>
    </recommendedName>
</protein>
<sequence>MFAFSMSRLWGNINSIQIVLQLPLCSVRMPANVQLIYYFIQYNFNIELIQLDFIDFQSVFFDSEQSQTSGRRVLQGSEEDEMDNQEVEDVLRTTYSDTFFGQGYMSHLIVDNIYSVISNLYIVFIASVVFKMFDFVCSLFGLFNQSDYYMSVRHLMLNTIIFQFLIESSMQIFTFALADIYSQLTLRDKVDSTSLHIFSLITSLLFFGLCILCSVDMIYISRALLKSKNREQEIAQSRYSSLFNDLRTTNIHCLLYYPIFIFRRFSAALTIVLLQDNASAQINLLLILSLVMLYYMIAVRPFRERLLNYLEIMNEVFVLCSSYHLLIFTDWVGEPNFQYLMGWSLNLLLILQFLLNSAIFIAQLAAFMYMNLKSLLVKIGEKIKLFSRKREPKLEKRKPYQISYIESSFFPEAKSSYLAQRQDWNLIRMAQEIKSRDKFDIKLPNINHTSDQRPISMVEKAKHLAFIRFREMTDQDETNMTVSNEQMPYENNNSSLFEAQVGI</sequence>
<dbReference type="EMBL" id="RRYP01016609">
    <property type="protein sequence ID" value="TNV74823.1"/>
    <property type="molecule type" value="Genomic_DNA"/>
</dbReference>
<dbReference type="Pfam" id="PF06011">
    <property type="entry name" value="TRP"/>
    <property type="match status" value="1"/>
</dbReference>
<feature type="transmembrane region" description="Helical" evidence="1">
    <location>
        <begin position="347"/>
        <end position="369"/>
    </location>
</feature>
<gene>
    <name evidence="3" type="ORF">FGO68_gene10275</name>
</gene>
<accession>A0A8J8SYD6</accession>
<evidence type="ECO:0000313" key="4">
    <source>
        <dbReference type="Proteomes" id="UP000785679"/>
    </source>
</evidence>
<evidence type="ECO:0000256" key="1">
    <source>
        <dbReference type="SAM" id="Phobius"/>
    </source>
</evidence>
<feature type="transmembrane region" description="Helical" evidence="1">
    <location>
        <begin position="155"/>
        <end position="177"/>
    </location>
</feature>
<organism evidence="3 4">
    <name type="scientific">Halteria grandinella</name>
    <dbReference type="NCBI Taxonomy" id="5974"/>
    <lineage>
        <taxon>Eukaryota</taxon>
        <taxon>Sar</taxon>
        <taxon>Alveolata</taxon>
        <taxon>Ciliophora</taxon>
        <taxon>Intramacronucleata</taxon>
        <taxon>Spirotrichea</taxon>
        <taxon>Stichotrichia</taxon>
        <taxon>Sporadotrichida</taxon>
        <taxon>Halteriidae</taxon>
        <taxon>Halteria</taxon>
    </lineage>
</organism>
<name>A0A8J8SYD6_HALGN</name>
<comment type="caution">
    <text evidence="3">The sequence shown here is derived from an EMBL/GenBank/DDBJ whole genome shotgun (WGS) entry which is preliminary data.</text>
</comment>
<evidence type="ECO:0000259" key="2">
    <source>
        <dbReference type="Pfam" id="PF06011"/>
    </source>
</evidence>
<dbReference type="OrthoDB" id="10678168at2759"/>
<reference evidence="3" key="1">
    <citation type="submission" date="2019-06" db="EMBL/GenBank/DDBJ databases">
        <authorList>
            <person name="Zheng W."/>
        </authorList>
    </citation>
    <scope>NUCLEOTIDE SEQUENCE</scope>
    <source>
        <strain evidence="3">QDHG01</strain>
    </source>
</reference>
<feature type="transmembrane region" description="Helical" evidence="1">
    <location>
        <begin position="197"/>
        <end position="220"/>
    </location>
</feature>
<feature type="transmembrane region" description="Helical" evidence="1">
    <location>
        <begin position="120"/>
        <end position="143"/>
    </location>
</feature>
<dbReference type="AlphaFoldDB" id="A0A8J8SYD6"/>
<keyword evidence="1" id="KW-0472">Membrane</keyword>
<feature type="transmembrane region" description="Helical" evidence="1">
    <location>
        <begin position="280"/>
        <end position="299"/>
    </location>
</feature>
<feature type="domain" description="TRP C-terminal" evidence="2">
    <location>
        <begin position="112"/>
        <end position="368"/>
    </location>
</feature>
<proteinExistence type="predicted"/>
<dbReference type="InterPro" id="IPR010308">
    <property type="entry name" value="TRP_C"/>
</dbReference>
<feature type="transmembrane region" description="Helical" evidence="1">
    <location>
        <begin position="254"/>
        <end position="274"/>
    </location>
</feature>
<keyword evidence="4" id="KW-1185">Reference proteome</keyword>
<feature type="transmembrane region" description="Helical" evidence="1">
    <location>
        <begin position="306"/>
        <end position="327"/>
    </location>
</feature>